<keyword evidence="4" id="KW-1134">Transmembrane beta strand</keyword>
<reference evidence="13 14" key="1">
    <citation type="submission" date="2019-11" db="EMBL/GenBank/DDBJ databases">
        <authorList>
            <person name="An D."/>
        </authorList>
    </citation>
    <scope>NUCLEOTIDE SEQUENCE [LARGE SCALE GENOMIC DNA]</scope>
    <source>
        <strain evidence="13 14">YIM 103518</strain>
    </source>
</reference>
<keyword evidence="3" id="KW-0813">Transport</keyword>
<proteinExistence type="predicted"/>
<dbReference type="GO" id="GO:0015288">
    <property type="term" value="F:porin activity"/>
    <property type="evidence" value="ECO:0007669"/>
    <property type="project" value="UniProtKB-KW"/>
</dbReference>
<evidence type="ECO:0000256" key="11">
    <source>
        <dbReference type="SAM" id="SignalP"/>
    </source>
</evidence>
<dbReference type="GO" id="GO:0009279">
    <property type="term" value="C:cell outer membrane"/>
    <property type="evidence" value="ECO:0007669"/>
    <property type="project" value="UniProtKB-SubCell"/>
</dbReference>
<keyword evidence="7" id="KW-0406">Ion transport</keyword>
<evidence type="ECO:0000259" key="12">
    <source>
        <dbReference type="Pfam" id="PF13609"/>
    </source>
</evidence>
<dbReference type="EMBL" id="WLYL01000052">
    <property type="protein sequence ID" value="MTD12135.1"/>
    <property type="molecule type" value="Genomic_DNA"/>
</dbReference>
<keyword evidence="9" id="KW-0472">Membrane</keyword>
<dbReference type="PRINTS" id="PR00182">
    <property type="entry name" value="ECOLNEIPORIN"/>
</dbReference>
<evidence type="ECO:0000256" key="5">
    <source>
        <dbReference type="ARBA" id="ARBA00022692"/>
    </source>
</evidence>
<keyword evidence="8" id="KW-0626">Porin</keyword>
<dbReference type="Proteomes" id="UP000473854">
    <property type="component" value="Unassembled WGS sequence"/>
</dbReference>
<name>A0A6L6GI00_9GAMM</name>
<keyword evidence="6 11" id="KW-0732">Signal</keyword>
<feature type="chain" id="PRO_5026926960" evidence="11">
    <location>
        <begin position="23"/>
        <end position="364"/>
    </location>
</feature>
<keyword evidence="10" id="KW-0998">Cell outer membrane</keyword>
<dbReference type="SUPFAM" id="SSF56935">
    <property type="entry name" value="Porins"/>
    <property type="match status" value="1"/>
</dbReference>
<evidence type="ECO:0000313" key="13">
    <source>
        <dbReference type="EMBL" id="MTD12135.1"/>
    </source>
</evidence>
<evidence type="ECO:0000256" key="4">
    <source>
        <dbReference type="ARBA" id="ARBA00022452"/>
    </source>
</evidence>
<comment type="subcellular location">
    <subcellularLocation>
        <location evidence="1">Cell outer membrane</location>
        <topology evidence="1">Multi-pass membrane protein</topology>
    </subcellularLocation>
</comment>
<dbReference type="CDD" id="cd00342">
    <property type="entry name" value="gram_neg_porins"/>
    <property type="match status" value="1"/>
</dbReference>
<dbReference type="InterPro" id="IPR001702">
    <property type="entry name" value="Porin_Gram-ve"/>
</dbReference>
<dbReference type="RefSeq" id="WP_154773676.1">
    <property type="nucleotide sequence ID" value="NZ_WLYL01000052.1"/>
</dbReference>
<evidence type="ECO:0000256" key="6">
    <source>
        <dbReference type="ARBA" id="ARBA00022729"/>
    </source>
</evidence>
<dbReference type="PANTHER" id="PTHR34501:SF9">
    <property type="entry name" value="MAJOR OUTER MEMBRANE PROTEIN P.IA"/>
    <property type="match status" value="1"/>
</dbReference>
<dbReference type="Gene3D" id="2.40.160.10">
    <property type="entry name" value="Porin"/>
    <property type="match status" value="1"/>
</dbReference>
<comment type="subunit">
    <text evidence="2">Homotrimer.</text>
</comment>
<evidence type="ECO:0000256" key="8">
    <source>
        <dbReference type="ARBA" id="ARBA00023114"/>
    </source>
</evidence>
<evidence type="ECO:0000256" key="1">
    <source>
        <dbReference type="ARBA" id="ARBA00004571"/>
    </source>
</evidence>
<feature type="domain" description="Porin" evidence="12">
    <location>
        <begin position="9"/>
        <end position="330"/>
    </location>
</feature>
<comment type="caution">
    <text evidence="13">The sequence shown here is derived from an EMBL/GenBank/DDBJ whole genome shotgun (WGS) entry which is preliminary data.</text>
</comment>
<accession>A0A6L6GI00</accession>
<dbReference type="InterPro" id="IPR033900">
    <property type="entry name" value="Gram_neg_porin_domain"/>
</dbReference>
<gene>
    <name evidence="13" type="ORF">GIX10_12060</name>
</gene>
<evidence type="ECO:0000256" key="3">
    <source>
        <dbReference type="ARBA" id="ARBA00022448"/>
    </source>
</evidence>
<evidence type="ECO:0000256" key="7">
    <source>
        <dbReference type="ARBA" id="ARBA00023065"/>
    </source>
</evidence>
<evidence type="ECO:0000256" key="10">
    <source>
        <dbReference type="ARBA" id="ARBA00023237"/>
    </source>
</evidence>
<dbReference type="InterPro" id="IPR023614">
    <property type="entry name" value="Porin_dom_sf"/>
</dbReference>
<evidence type="ECO:0000313" key="14">
    <source>
        <dbReference type="Proteomes" id="UP000473854"/>
    </source>
</evidence>
<evidence type="ECO:0000256" key="9">
    <source>
        <dbReference type="ARBA" id="ARBA00023136"/>
    </source>
</evidence>
<dbReference type="PANTHER" id="PTHR34501">
    <property type="entry name" value="PROTEIN YDDL-RELATED"/>
    <property type="match status" value="1"/>
</dbReference>
<feature type="signal peptide" evidence="11">
    <location>
        <begin position="1"/>
        <end position="22"/>
    </location>
</feature>
<sequence length="364" mass="39577">MKKTLCALAVGATILTPVMAAAADVQVYGRAHVSLDYLDDGKDYNEANLSSNSSRLGFKVNQKVNDDLNVFAQIEQEINFSSGGNDSKGVDFATRDTFVGLKSDSYGQVRVGRFDSPFKVARGPVNFFGDQLGDIRNVTRAGDMRFDERNANTIEYKSPKFGGGFNVIAAMSLHDGVYDTKQDPDEKNADGTFDGTGKNKNKTYDLAVTYKNGPIDIATAYEKYQSNADSRGERDAFRVAAAYNITSDLKLGGLYQLSKHDNDVKNPDVQVYGVAGEYKLSSKTALRGQYLLRDVDTSDANASLIAVGVEHKLDSAVRVYANLATVLNDKGSKLTPWQQGRSTDISGVSGEDSTGLSLGFRYDF</sequence>
<dbReference type="GO" id="GO:0046930">
    <property type="term" value="C:pore complex"/>
    <property type="evidence" value="ECO:0007669"/>
    <property type="project" value="UniProtKB-KW"/>
</dbReference>
<dbReference type="Pfam" id="PF13609">
    <property type="entry name" value="Porin_4"/>
    <property type="match status" value="1"/>
</dbReference>
<dbReference type="AlphaFoldDB" id="A0A6L6GI00"/>
<protein>
    <submittedName>
        <fullName evidence="13">Porin</fullName>
    </submittedName>
</protein>
<evidence type="ECO:0000256" key="2">
    <source>
        <dbReference type="ARBA" id="ARBA00011233"/>
    </source>
</evidence>
<dbReference type="InterPro" id="IPR050298">
    <property type="entry name" value="Gram-neg_bact_OMP"/>
</dbReference>
<keyword evidence="5" id="KW-0812">Transmembrane</keyword>
<dbReference type="GO" id="GO:0034220">
    <property type="term" value="P:monoatomic ion transmembrane transport"/>
    <property type="evidence" value="ECO:0007669"/>
    <property type="project" value="InterPro"/>
</dbReference>
<organism evidence="13 14">
    <name type="scientific">Acinetobacter faecalis</name>
    <dbReference type="NCBI Taxonomy" id="2665161"/>
    <lineage>
        <taxon>Bacteria</taxon>
        <taxon>Pseudomonadati</taxon>
        <taxon>Pseudomonadota</taxon>
        <taxon>Gammaproteobacteria</taxon>
        <taxon>Moraxellales</taxon>
        <taxon>Moraxellaceae</taxon>
        <taxon>Acinetobacter</taxon>
    </lineage>
</organism>